<evidence type="ECO:0008006" key="4">
    <source>
        <dbReference type="Google" id="ProtNLM"/>
    </source>
</evidence>
<keyword evidence="3" id="KW-1185">Reference proteome</keyword>
<evidence type="ECO:0000313" key="2">
    <source>
        <dbReference type="EMBL" id="CAK9108898.1"/>
    </source>
</evidence>
<protein>
    <recommendedName>
        <fullName evidence="4">Hexosyltransferase</fullName>
    </recommendedName>
</protein>
<accession>A0ABP0S960</accession>
<organism evidence="2 3">
    <name type="scientific">Durusdinium trenchii</name>
    <dbReference type="NCBI Taxonomy" id="1381693"/>
    <lineage>
        <taxon>Eukaryota</taxon>
        <taxon>Sar</taxon>
        <taxon>Alveolata</taxon>
        <taxon>Dinophyceae</taxon>
        <taxon>Suessiales</taxon>
        <taxon>Symbiodiniaceae</taxon>
        <taxon>Durusdinium</taxon>
    </lineage>
</organism>
<sequence length="426" mass="46891">MSALEDEMSGVQEDGTPGSSAREEMGCQPFLDESLLAGRTLEDWEAQLDTYPEAHKVLLSYLLTQTKSAMCERTFSRVLELQKHVSDNVSGHFMEQHLSDVWSATLGLQSGKETGRAIAHATCRADEVPHVFGRAGASWAPSAQLDSDWERRYAGETERWVAALAQLGHDVPPDFLLSFQELCNLLGRSHASPTRSPLSRDICGESTVPAVEPTGCSCRTWGVHDAPLDFLMNFDLSLTPGETDRVLLLPPAHLALYPLTTRTRRRLQGAKVKVIEVPWIEPPGVSPTVAQRNQENHFGNREYIRLHAMNLDYDVVVYLDTDVRIVGDLNPIFEEGQDLFVSTGSTVAPLDGGFFAVRPSGALFRAMLDVLRTVHYDRETGAVTGISMLKEGMGGMGTWCISICGAVERVAGYGPFTHGTWTKWTA</sequence>
<comment type="caution">
    <text evidence="2">The sequence shown here is derived from an EMBL/GenBank/DDBJ whole genome shotgun (WGS) entry which is preliminary data.</text>
</comment>
<reference evidence="2 3" key="1">
    <citation type="submission" date="2024-02" db="EMBL/GenBank/DDBJ databases">
        <authorList>
            <person name="Chen Y."/>
            <person name="Shah S."/>
            <person name="Dougan E. K."/>
            <person name="Thang M."/>
            <person name="Chan C."/>
        </authorList>
    </citation>
    <scope>NUCLEOTIDE SEQUENCE [LARGE SCALE GENOMIC DNA]</scope>
</reference>
<evidence type="ECO:0000256" key="1">
    <source>
        <dbReference type="SAM" id="MobiDB-lite"/>
    </source>
</evidence>
<gene>
    <name evidence="2" type="ORF">SCF082_LOCUS50627</name>
</gene>
<feature type="region of interest" description="Disordered" evidence="1">
    <location>
        <begin position="1"/>
        <end position="26"/>
    </location>
</feature>
<dbReference type="EMBL" id="CAXAMM010043184">
    <property type="protein sequence ID" value="CAK9108898.1"/>
    <property type="molecule type" value="Genomic_DNA"/>
</dbReference>
<name>A0ABP0S960_9DINO</name>
<evidence type="ECO:0000313" key="3">
    <source>
        <dbReference type="Proteomes" id="UP001642464"/>
    </source>
</evidence>
<dbReference type="Proteomes" id="UP001642464">
    <property type="component" value="Unassembled WGS sequence"/>
</dbReference>
<dbReference type="InterPro" id="IPR029044">
    <property type="entry name" value="Nucleotide-diphossugar_trans"/>
</dbReference>
<dbReference type="Gene3D" id="3.90.550.10">
    <property type="entry name" value="Spore Coat Polysaccharide Biosynthesis Protein SpsA, Chain A"/>
    <property type="match status" value="1"/>
</dbReference>
<proteinExistence type="predicted"/>
<dbReference type="SUPFAM" id="SSF53448">
    <property type="entry name" value="Nucleotide-diphospho-sugar transferases"/>
    <property type="match status" value="1"/>
</dbReference>